<evidence type="ECO:0000259" key="1">
    <source>
        <dbReference type="Pfam" id="PF20204"/>
    </source>
</evidence>
<dbReference type="AlphaFoldDB" id="B2JTJ6"/>
<dbReference type="Proteomes" id="UP000001192">
    <property type="component" value="Plasmid pBPHY01"/>
</dbReference>
<protein>
    <recommendedName>
        <fullName evidence="1">DUF6566 domain-containing protein</fullName>
    </recommendedName>
</protein>
<dbReference type="InterPro" id="IPR046696">
    <property type="entry name" value="DUF6566"/>
</dbReference>
<dbReference type="Pfam" id="PF20204">
    <property type="entry name" value="DUF6566"/>
    <property type="match status" value="1"/>
</dbReference>
<keyword evidence="2" id="KW-0614">Plasmid</keyword>
<evidence type="ECO:0000313" key="3">
    <source>
        <dbReference type="Proteomes" id="UP000001192"/>
    </source>
</evidence>
<accession>B2JTJ6</accession>
<gene>
    <name evidence="2" type="ordered locus">Bphy_6888</name>
</gene>
<dbReference type="HOGENOM" id="CLU_179824_0_0_4"/>
<dbReference type="KEGG" id="bph:Bphy_6888"/>
<evidence type="ECO:0000313" key="2">
    <source>
        <dbReference type="EMBL" id="ACC75899.1"/>
    </source>
</evidence>
<geneLocation type="plasmid" evidence="2 3">
    <name>pBPHY01</name>
</geneLocation>
<proteinExistence type="predicted"/>
<dbReference type="RefSeq" id="WP_012406058.1">
    <property type="nucleotide sequence ID" value="NC_010625.1"/>
</dbReference>
<reference evidence="3" key="1">
    <citation type="journal article" date="2014" name="Stand. Genomic Sci.">
        <title>Complete genome sequence of Burkholderia phymatum STM815(T), a broad host range and efficient nitrogen-fixing symbiont of Mimosa species.</title>
        <authorList>
            <person name="Moulin L."/>
            <person name="Klonowska A."/>
            <person name="Caroline B."/>
            <person name="Booth K."/>
            <person name="Vriezen J.A."/>
            <person name="Melkonian R."/>
            <person name="James E.K."/>
            <person name="Young J.P."/>
            <person name="Bena G."/>
            <person name="Hauser L."/>
            <person name="Land M."/>
            <person name="Kyrpides N."/>
            <person name="Bruce D."/>
            <person name="Chain P."/>
            <person name="Copeland A."/>
            <person name="Pitluck S."/>
            <person name="Woyke T."/>
            <person name="Lizotte-Waniewski M."/>
            <person name="Bristow J."/>
            <person name="Riley M."/>
        </authorList>
    </citation>
    <scope>NUCLEOTIDE SEQUENCE [LARGE SCALE GENOMIC DNA]</scope>
    <source>
        <strain evidence="3">DSM 17167 / CIP 108236 / LMG 21445 / STM815</strain>
        <plasmid evidence="3">Plasmid pBPHY01</plasmid>
    </source>
</reference>
<dbReference type="OrthoDB" id="8928268at2"/>
<keyword evidence="3" id="KW-1185">Reference proteome</keyword>
<sequence>MQTHVFEHRGYEIEVQPEQNAYGAWRATVTVRHADSPVAEFRLETIQPEWLTQEEAVRDGIEWGTRFVDRKLEESRDLM</sequence>
<dbReference type="EMBL" id="CP001045">
    <property type="protein sequence ID" value="ACC75899.1"/>
    <property type="molecule type" value="Genomic_DNA"/>
</dbReference>
<feature type="domain" description="DUF6566" evidence="1">
    <location>
        <begin position="1"/>
        <end position="77"/>
    </location>
</feature>
<organism evidence="2 3">
    <name type="scientific">Paraburkholderia phymatum (strain DSM 17167 / CIP 108236 / LMG 21445 / STM815)</name>
    <name type="common">Burkholderia phymatum</name>
    <dbReference type="NCBI Taxonomy" id="391038"/>
    <lineage>
        <taxon>Bacteria</taxon>
        <taxon>Pseudomonadati</taxon>
        <taxon>Pseudomonadota</taxon>
        <taxon>Betaproteobacteria</taxon>
        <taxon>Burkholderiales</taxon>
        <taxon>Burkholderiaceae</taxon>
        <taxon>Paraburkholderia</taxon>
    </lineage>
</organism>
<name>B2JTJ6_PARP8</name>